<protein>
    <recommendedName>
        <fullName evidence="4">Bulb-type lectin domain-containing protein</fullName>
    </recommendedName>
</protein>
<dbReference type="SUPFAM" id="SSF51110">
    <property type="entry name" value="alpha-D-mannose-specific plant lectins"/>
    <property type="match status" value="1"/>
</dbReference>
<sequence>MPLKHKLAKGGTVAALAAFGLLFSAANASADTRCAYFVTSQADWQAANNTTWGSWPLSGQPGPNSIYIKFQSDGNLVVYRARDNAVMWASGTWNDGVVSLDWSASTGGIKLMRADGVNACTIRGDNGASGGWAQVQDDGNFVFYKSNGAADFSTRFTAPWSGGDWRNFCAVPGHN</sequence>
<name>A0ABW2FZ91_9ACTN</name>
<evidence type="ECO:0000313" key="3">
    <source>
        <dbReference type="Proteomes" id="UP001596435"/>
    </source>
</evidence>
<evidence type="ECO:0000256" key="1">
    <source>
        <dbReference type="SAM" id="SignalP"/>
    </source>
</evidence>
<gene>
    <name evidence="2" type="ORF">ACFQMG_17110</name>
</gene>
<keyword evidence="1" id="KW-0732">Signal</keyword>
<comment type="caution">
    <text evidence="2">The sequence shown here is derived from an EMBL/GenBank/DDBJ whole genome shotgun (WGS) entry which is preliminary data.</text>
</comment>
<dbReference type="Proteomes" id="UP001596435">
    <property type="component" value="Unassembled WGS sequence"/>
</dbReference>
<dbReference type="RefSeq" id="WP_345708509.1">
    <property type="nucleotide sequence ID" value="NZ_BAABKV010000001.1"/>
</dbReference>
<keyword evidence="3" id="KW-1185">Reference proteome</keyword>
<feature type="chain" id="PRO_5046243019" description="Bulb-type lectin domain-containing protein" evidence="1">
    <location>
        <begin position="31"/>
        <end position="175"/>
    </location>
</feature>
<proteinExistence type="predicted"/>
<organism evidence="2 3">
    <name type="scientific">Kitasatospora paranensis</name>
    <dbReference type="NCBI Taxonomy" id="258053"/>
    <lineage>
        <taxon>Bacteria</taxon>
        <taxon>Bacillati</taxon>
        <taxon>Actinomycetota</taxon>
        <taxon>Actinomycetes</taxon>
        <taxon>Kitasatosporales</taxon>
        <taxon>Streptomycetaceae</taxon>
        <taxon>Kitasatospora</taxon>
    </lineage>
</organism>
<accession>A0ABW2FZ91</accession>
<dbReference type="Gene3D" id="2.90.10.10">
    <property type="entry name" value="Bulb-type lectin domain"/>
    <property type="match status" value="1"/>
</dbReference>
<dbReference type="EMBL" id="JBHTAJ010000029">
    <property type="protein sequence ID" value="MFC7181277.1"/>
    <property type="molecule type" value="Genomic_DNA"/>
</dbReference>
<evidence type="ECO:0000313" key="2">
    <source>
        <dbReference type="EMBL" id="MFC7181277.1"/>
    </source>
</evidence>
<evidence type="ECO:0008006" key="4">
    <source>
        <dbReference type="Google" id="ProtNLM"/>
    </source>
</evidence>
<feature type="signal peptide" evidence="1">
    <location>
        <begin position="1"/>
        <end position="30"/>
    </location>
</feature>
<dbReference type="InterPro" id="IPR036426">
    <property type="entry name" value="Bulb-type_lectin_dom_sf"/>
</dbReference>
<reference evidence="3" key="1">
    <citation type="journal article" date="2019" name="Int. J. Syst. Evol. Microbiol.">
        <title>The Global Catalogue of Microorganisms (GCM) 10K type strain sequencing project: providing services to taxonomists for standard genome sequencing and annotation.</title>
        <authorList>
            <consortium name="The Broad Institute Genomics Platform"/>
            <consortium name="The Broad Institute Genome Sequencing Center for Infectious Disease"/>
            <person name="Wu L."/>
            <person name="Ma J."/>
        </authorList>
    </citation>
    <scope>NUCLEOTIDE SEQUENCE [LARGE SCALE GENOMIC DNA]</scope>
    <source>
        <strain evidence="3">CGMCC 1.12859</strain>
    </source>
</reference>